<evidence type="ECO:0000313" key="8">
    <source>
        <dbReference type="EMBL" id="TCG07501.1"/>
    </source>
</evidence>
<dbReference type="CDD" id="cd00610">
    <property type="entry name" value="OAT_like"/>
    <property type="match status" value="1"/>
</dbReference>
<feature type="binding site" evidence="7">
    <location>
        <position position="144"/>
    </location>
    <ligand>
        <name>N(2)-acetyl-L-ornithine</name>
        <dbReference type="ChEBI" id="CHEBI:57805"/>
    </ligand>
</feature>
<keyword evidence="9" id="KW-1185">Reference proteome</keyword>
<dbReference type="InterPro" id="IPR049704">
    <property type="entry name" value="Aminotrans_3_PPA_site"/>
</dbReference>
<feature type="binding site" evidence="7">
    <location>
        <begin position="106"/>
        <end position="107"/>
    </location>
    <ligand>
        <name>pyridoxal 5'-phosphate</name>
        <dbReference type="ChEBI" id="CHEBI:597326"/>
    </ligand>
</feature>
<dbReference type="NCBIfam" id="NF003468">
    <property type="entry name" value="PRK05093.1"/>
    <property type="match status" value="1"/>
</dbReference>
<sequence length="406" mass="43655">MTTPHPSRNTFDTVMAPVYAPAPVIPVRAQGSRVWDEASRDYVDLTSGIAVCALGHAHPALVETLTRQAEQLWHVSNVFTNIPALKLALRLTEATFAENVFFANSGAEANEAALKLARRVAIDRFRTEARKTRIISFEQSFHGRTLFTVSVGGQQKYSDGFGPLPGDISHIRFNDIDAALAAIDDRTCAVIVEPVQGEGGVIPATADFLRCLRDACTRHNALLIFDEVQTGIGRTGSLFAYMDAGVTPDILTAAKALGNGFPIGAVLTTAEIGKHFSVGTHGSTYGGNPLATAVADRVVELVNTPHVLDGVRERSAHIFASLRSINSRTGVFRELRGAGLLIGAELSDAYHGRSKDIMTAALEHGVMILNAGPNVLRFAPALNIPYECLDEGLARLERAIDSFRSE</sequence>
<dbReference type="PANTHER" id="PTHR11986:SF113">
    <property type="entry name" value="SUCCINYLORNITHINE TRANSAMINASE"/>
    <property type="match status" value="1"/>
</dbReference>
<dbReference type="Gene3D" id="3.90.1150.10">
    <property type="entry name" value="Aspartate Aminotransferase, domain 1"/>
    <property type="match status" value="1"/>
</dbReference>
<dbReference type="PANTHER" id="PTHR11986">
    <property type="entry name" value="AMINOTRANSFERASE CLASS III"/>
    <property type="match status" value="1"/>
</dbReference>
<proteinExistence type="inferred from homology"/>
<dbReference type="GO" id="GO:0005737">
    <property type="term" value="C:cytoplasm"/>
    <property type="evidence" value="ECO:0007669"/>
    <property type="project" value="UniProtKB-SubCell"/>
</dbReference>
<dbReference type="InterPro" id="IPR005814">
    <property type="entry name" value="Aminotrans_3"/>
</dbReference>
<dbReference type="SUPFAM" id="SSF53383">
    <property type="entry name" value="PLP-dependent transferases"/>
    <property type="match status" value="1"/>
</dbReference>
<keyword evidence="3 7" id="KW-0032">Aminotransferase</keyword>
<feature type="binding site" evidence="7">
    <location>
        <position position="284"/>
    </location>
    <ligand>
        <name>pyridoxal 5'-phosphate</name>
        <dbReference type="ChEBI" id="CHEBI:597326"/>
    </ligand>
</feature>
<dbReference type="NCBIfam" id="TIGR03246">
    <property type="entry name" value="arg_catab_astC"/>
    <property type="match status" value="1"/>
</dbReference>
<keyword evidence="4 7" id="KW-0808">Transferase</keyword>
<comment type="cofactor">
    <cofactor evidence="7">
        <name>pyridoxal 5'-phosphate</name>
        <dbReference type="ChEBI" id="CHEBI:597326"/>
    </cofactor>
    <text evidence="7">Binds 1 pyridoxal phosphate per subunit.</text>
</comment>
<feature type="modified residue" description="N6-(pyridoxal phosphate)lysine" evidence="7">
    <location>
        <position position="255"/>
    </location>
</feature>
<keyword evidence="2 7" id="KW-0055">Arginine biosynthesis</keyword>
<name>A0A4R0XM68_9BURK</name>
<dbReference type="NCBIfam" id="TIGR00707">
    <property type="entry name" value="argD"/>
    <property type="match status" value="1"/>
</dbReference>
<organism evidence="8 9">
    <name type="scientific">Paraburkholderia steynii</name>
    <dbReference type="NCBI Taxonomy" id="1245441"/>
    <lineage>
        <taxon>Bacteria</taxon>
        <taxon>Pseudomonadati</taxon>
        <taxon>Pseudomonadota</taxon>
        <taxon>Betaproteobacteria</taxon>
        <taxon>Burkholderiales</taxon>
        <taxon>Burkholderiaceae</taxon>
        <taxon>Paraburkholderia</taxon>
    </lineage>
</organism>
<evidence type="ECO:0000256" key="7">
    <source>
        <dbReference type="HAMAP-Rule" id="MF_01107"/>
    </source>
</evidence>
<dbReference type="GO" id="GO:0030170">
    <property type="term" value="F:pyridoxal phosphate binding"/>
    <property type="evidence" value="ECO:0007669"/>
    <property type="project" value="InterPro"/>
</dbReference>
<gene>
    <name evidence="7" type="primary">argD</name>
    <name evidence="8" type="ORF">BZM27_19025</name>
</gene>
<dbReference type="NCBIfam" id="NF002325">
    <property type="entry name" value="PRK01278.1"/>
    <property type="match status" value="1"/>
</dbReference>
<evidence type="ECO:0000256" key="1">
    <source>
        <dbReference type="ARBA" id="ARBA00004946"/>
    </source>
</evidence>
<accession>A0A4R0XM68</accession>
<dbReference type="InterPro" id="IPR015421">
    <property type="entry name" value="PyrdxlP-dep_Trfase_major"/>
</dbReference>
<feature type="binding site" evidence="7">
    <location>
        <begin position="226"/>
        <end position="229"/>
    </location>
    <ligand>
        <name>pyridoxal 5'-phosphate</name>
        <dbReference type="ChEBI" id="CHEBI:597326"/>
    </ligand>
</feature>
<evidence type="ECO:0000256" key="3">
    <source>
        <dbReference type="ARBA" id="ARBA00022576"/>
    </source>
</evidence>
<comment type="subunit">
    <text evidence="7">Homodimer.</text>
</comment>
<dbReference type="Proteomes" id="UP000294200">
    <property type="component" value="Unassembled WGS sequence"/>
</dbReference>
<dbReference type="PROSITE" id="PS00600">
    <property type="entry name" value="AA_TRANSFER_CLASS_3"/>
    <property type="match status" value="1"/>
</dbReference>
<evidence type="ECO:0000256" key="6">
    <source>
        <dbReference type="ARBA" id="ARBA00049111"/>
    </source>
</evidence>
<dbReference type="GO" id="GO:0045303">
    <property type="term" value="F:diaminobutyrate-2-oxoglutarate transaminase activity"/>
    <property type="evidence" value="ECO:0007669"/>
    <property type="project" value="UniProtKB-EC"/>
</dbReference>
<evidence type="ECO:0000256" key="5">
    <source>
        <dbReference type="ARBA" id="ARBA00022898"/>
    </source>
</evidence>
<dbReference type="InterPro" id="IPR004636">
    <property type="entry name" value="AcOrn/SuccOrn_fam"/>
</dbReference>
<dbReference type="EMBL" id="MWML01000064">
    <property type="protein sequence ID" value="TCG07501.1"/>
    <property type="molecule type" value="Genomic_DNA"/>
</dbReference>
<dbReference type="Gene3D" id="3.40.640.10">
    <property type="entry name" value="Type I PLP-dependent aspartate aminotransferase-like (Major domain)"/>
    <property type="match status" value="1"/>
</dbReference>
<reference evidence="8 9" key="1">
    <citation type="submission" date="2017-02" db="EMBL/GenBank/DDBJ databases">
        <title>Paraburkholderia sophoroidis sp. nov. and Paraburkholderia steynii sp. nov. rhizobial symbionts of the fynbos legume Hypocalyptus sophoroides.</title>
        <authorList>
            <person name="Steenkamp E.T."/>
            <person name="Beukes C.W."/>
            <person name="Van Zyl E."/>
            <person name="Avontuur J."/>
            <person name="Chan W.Y."/>
            <person name="Hassen A."/>
            <person name="Palmer M."/>
            <person name="Mthombeni L."/>
            <person name="Phalane F."/>
            <person name="Sereme K."/>
            <person name="Venter S.N."/>
        </authorList>
    </citation>
    <scope>NUCLEOTIDE SEQUENCE [LARGE SCALE GENOMIC DNA]</scope>
    <source>
        <strain evidence="8 9">HC1.1ba</strain>
    </source>
</reference>
<protein>
    <recommendedName>
        <fullName evidence="7">Acetylornithine aminotransferase</fullName>
        <shortName evidence="7">ACOAT</shortName>
        <ecNumber evidence="7">2.6.1.11</ecNumber>
    </recommendedName>
</protein>
<dbReference type="UniPathway" id="UPA00068">
    <property type="reaction ID" value="UER00109"/>
</dbReference>
<dbReference type="InterPro" id="IPR015424">
    <property type="entry name" value="PyrdxlP-dep_Trfase"/>
</dbReference>
<dbReference type="GO" id="GO:0006526">
    <property type="term" value="P:L-arginine biosynthetic process"/>
    <property type="evidence" value="ECO:0007669"/>
    <property type="project" value="UniProtKB-UniRule"/>
</dbReference>
<keyword evidence="5 7" id="KW-0663">Pyridoxal phosphate</keyword>
<dbReference type="InterPro" id="IPR050103">
    <property type="entry name" value="Class-III_PLP-dep_AT"/>
</dbReference>
<feature type="binding site" evidence="7">
    <location>
        <position position="283"/>
    </location>
    <ligand>
        <name>N(2)-acetyl-L-ornithine</name>
        <dbReference type="ChEBI" id="CHEBI:57805"/>
    </ligand>
</feature>
<dbReference type="InterPro" id="IPR015422">
    <property type="entry name" value="PyrdxlP-dep_Trfase_small"/>
</dbReference>
<comment type="similarity">
    <text evidence="7">Belongs to the class-III pyridoxal-phosphate-dependent aminotransferase family. ArgD subfamily.</text>
</comment>
<feature type="binding site" evidence="7">
    <location>
        <position position="141"/>
    </location>
    <ligand>
        <name>pyridoxal 5'-phosphate</name>
        <dbReference type="ChEBI" id="CHEBI:597326"/>
    </ligand>
</feature>
<comment type="caution">
    <text evidence="8">The sequence shown here is derived from an EMBL/GenBank/DDBJ whole genome shotgun (WGS) entry which is preliminary data.</text>
</comment>
<evidence type="ECO:0000256" key="2">
    <source>
        <dbReference type="ARBA" id="ARBA00022571"/>
    </source>
</evidence>
<evidence type="ECO:0000313" key="9">
    <source>
        <dbReference type="Proteomes" id="UP000294200"/>
    </source>
</evidence>
<comment type="subcellular location">
    <subcellularLocation>
        <location evidence="7">Cytoplasm</location>
    </subcellularLocation>
</comment>
<comment type="pathway">
    <text evidence="1">Amine and polyamine biosynthesis; ectoine biosynthesis; L-ectoine from L-aspartate 4-semialdehyde: step 1/3.</text>
</comment>
<comment type="catalytic activity">
    <reaction evidence="6">
        <text>L-2,4-diaminobutanoate + 2-oxoglutarate = L-aspartate 4-semialdehyde + L-glutamate</text>
        <dbReference type="Rhea" id="RHEA:11160"/>
        <dbReference type="ChEBI" id="CHEBI:16810"/>
        <dbReference type="ChEBI" id="CHEBI:29985"/>
        <dbReference type="ChEBI" id="CHEBI:58761"/>
        <dbReference type="ChEBI" id="CHEBI:537519"/>
        <dbReference type="EC" id="2.6.1.76"/>
    </reaction>
</comment>
<dbReference type="AlphaFoldDB" id="A0A4R0XM68"/>
<comment type="pathway">
    <text evidence="7">Amino-acid biosynthesis; L-arginine biosynthesis; N(2)-acetyl-L-ornithine from L-glutamate: step 4/4.</text>
</comment>
<dbReference type="Pfam" id="PF00202">
    <property type="entry name" value="Aminotran_3"/>
    <property type="match status" value="1"/>
</dbReference>
<keyword evidence="7" id="KW-0963">Cytoplasm</keyword>
<dbReference type="InterPro" id="IPR017652">
    <property type="entry name" value="Ac/SucOrn_transaminase_bac"/>
</dbReference>
<dbReference type="FunFam" id="3.40.640.10:FF:000004">
    <property type="entry name" value="Acetylornithine aminotransferase"/>
    <property type="match status" value="1"/>
</dbReference>
<dbReference type="GO" id="GO:0042802">
    <property type="term" value="F:identical protein binding"/>
    <property type="evidence" value="ECO:0007669"/>
    <property type="project" value="TreeGrafter"/>
</dbReference>
<dbReference type="GO" id="GO:0003992">
    <property type="term" value="F:N2-acetyl-L-ornithine:2-oxoglutarate 5-aminotransferase activity"/>
    <property type="evidence" value="ECO:0007669"/>
    <property type="project" value="UniProtKB-UniRule"/>
</dbReference>
<keyword evidence="7" id="KW-0028">Amino-acid biosynthesis</keyword>
<evidence type="ECO:0000256" key="4">
    <source>
        <dbReference type="ARBA" id="ARBA00022679"/>
    </source>
</evidence>
<comment type="catalytic activity">
    <reaction evidence="7">
        <text>N(2)-acetyl-L-ornithine + 2-oxoglutarate = N-acetyl-L-glutamate 5-semialdehyde + L-glutamate</text>
        <dbReference type="Rhea" id="RHEA:18049"/>
        <dbReference type="ChEBI" id="CHEBI:16810"/>
        <dbReference type="ChEBI" id="CHEBI:29123"/>
        <dbReference type="ChEBI" id="CHEBI:29985"/>
        <dbReference type="ChEBI" id="CHEBI:57805"/>
        <dbReference type="EC" id="2.6.1.11"/>
    </reaction>
</comment>
<comment type="miscellaneous">
    <text evidence="7">May also have succinyldiaminopimelate aminotransferase activity, thus carrying out the corresponding step in lysine biosynthesis.</text>
</comment>
<dbReference type="EC" id="2.6.1.11" evidence="7"/>
<dbReference type="HAMAP" id="MF_01107">
    <property type="entry name" value="ArgD_aminotrans_3"/>
    <property type="match status" value="1"/>
</dbReference>
<dbReference type="PIRSF" id="PIRSF000521">
    <property type="entry name" value="Transaminase_4ab_Lys_Orn"/>
    <property type="match status" value="1"/>
</dbReference>